<gene>
    <name evidence="1" type="ORF">ACH5RR_012260</name>
</gene>
<proteinExistence type="predicted"/>
<reference evidence="1 2" key="1">
    <citation type="submission" date="2024-11" db="EMBL/GenBank/DDBJ databases">
        <title>A near-complete genome assembly of Cinchona calisaya.</title>
        <authorList>
            <person name="Lian D.C."/>
            <person name="Zhao X.W."/>
            <person name="Wei L."/>
        </authorList>
    </citation>
    <scope>NUCLEOTIDE SEQUENCE [LARGE SCALE GENOMIC DNA]</scope>
    <source>
        <tissue evidence="1">Nenye</tissue>
    </source>
</reference>
<keyword evidence="2" id="KW-1185">Reference proteome</keyword>
<evidence type="ECO:0000313" key="1">
    <source>
        <dbReference type="EMBL" id="KAL3527604.1"/>
    </source>
</evidence>
<name>A0ABD3A7B4_9GENT</name>
<dbReference type="Proteomes" id="UP001630127">
    <property type="component" value="Unassembled WGS sequence"/>
</dbReference>
<sequence>MSTMKFFEYSLRKRVGNDKQIEIWADRWFLNNEGGKVITMKPGNCELRWVSELNRSNQRDVGLIRSIFNPHDAISIISTTIRVTNGKHRWVWYKSATGIYTVKSGYI</sequence>
<dbReference type="EMBL" id="JBJUIK010000005">
    <property type="protein sequence ID" value="KAL3527604.1"/>
    <property type="molecule type" value="Genomic_DNA"/>
</dbReference>
<dbReference type="AlphaFoldDB" id="A0ABD3A7B4"/>
<evidence type="ECO:0000313" key="2">
    <source>
        <dbReference type="Proteomes" id="UP001630127"/>
    </source>
</evidence>
<comment type="caution">
    <text evidence="1">The sequence shown here is derived from an EMBL/GenBank/DDBJ whole genome shotgun (WGS) entry which is preliminary data.</text>
</comment>
<protein>
    <submittedName>
        <fullName evidence="1">Uncharacterized protein</fullName>
    </submittedName>
</protein>
<organism evidence="1 2">
    <name type="scientific">Cinchona calisaya</name>
    <dbReference type="NCBI Taxonomy" id="153742"/>
    <lineage>
        <taxon>Eukaryota</taxon>
        <taxon>Viridiplantae</taxon>
        <taxon>Streptophyta</taxon>
        <taxon>Embryophyta</taxon>
        <taxon>Tracheophyta</taxon>
        <taxon>Spermatophyta</taxon>
        <taxon>Magnoliopsida</taxon>
        <taxon>eudicotyledons</taxon>
        <taxon>Gunneridae</taxon>
        <taxon>Pentapetalae</taxon>
        <taxon>asterids</taxon>
        <taxon>lamiids</taxon>
        <taxon>Gentianales</taxon>
        <taxon>Rubiaceae</taxon>
        <taxon>Cinchonoideae</taxon>
        <taxon>Cinchoneae</taxon>
        <taxon>Cinchona</taxon>
    </lineage>
</organism>
<accession>A0ABD3A7B4</accession>